<evidence type="ECO:0000313" key="2">
    <source>
        <dbReference type="Proteomes" id="UP000247792"/>
    </source>
</evidence>
<accession>A0A318JBR2</accession>
<organism evidence="1 2">
    <name type="scientific">Undibacterium pigrum</name>
    <dbReference type="NCBI Taxonomy" id="401470"/>
    <lineage>
        <taxon>Bacteria</taxon>
        <taxon>Pseudomonadati</taxon>
        <taxon>Pseudomonadota</taxon>
        <taxon>Betaproteobacteria</taxon>
        <taxon>Burkholderiales</taxon>
        <taxon>Oxalobacteraceae</taxon>
        <taxon>Undibacterium</taxon>
    </lineage>
</organism>
<dbReference type="AlphaFoldDB" id="A0A318JBR2"/>
<keyword evidence="2" id="KW-1185">Reference proteome</keyword>
<reference evidence="1 2" key="1">
    <citation type="submission" date="2018-05" db="EMBL/GenBank/DDBJ databases">
        <title>Genomic Encyclopedia of Type Strains, Phase IV (KMG-IV): sequencing the most valuable type-strain genomes for metagenomic binning, comparative biology and taxonomic classification.</title>
        <authorList>
            <person name="Goeker M."/>
        </authorList>
    </citation>
    <scope>NUCLEOTIDE SEQUENCE [LARGE SCALE GENOMIC DNA]</scope>
    <source>
        <strain evidence="1 2">DSM 19792</strain>
    </source>
</reference>
<proteinExistence type="predicted"/>
<gene>
    <name evidence="1" type="ORF">DFR42_103435</name>
</gene>
<evidence type="ECO:0000313" key="1">
    <source>
        <dbReference type="EMBL" id="PXX44166.1"/>
    </source>
</evidence>
<dbReference type="Proteomes" id="UP000247792">
    <property type="component" value="Unassembled WGS sequence"/>
</dbReference>
<name>A0A318JBR2_9BURK</name>
<protein>
    <submittedName>
        <fullName evidence="1">Uncharacterized protein</fullName>
    </submittedName>
</protein>
<comment type="caution">
    <text evidence="1">The sequence shown here is derived from an EMBL/GenBank/DDBJ whole genome shotgun (WGS) entry which is preliminary data.</text>
</comment>
<sequence>MFSLCFFFNFVGWATVYQPNTVPSIKVYTESDADCWAGDA</sequence>
<dbReference type="EMBL" id="QJKB01000003">
    <property type="protein sequence ID" value="PXX44166.1"/>
    <property type="molecule type" value="Genomic_DNA"/>
</dbReference>